<accession>A0A7W5FFG2</accession>
<proteinExistence type="predicted"/>
<gene>
    <name evidence="1" type="ORF">FHR83_004116</name>
</gene>
<organism evidence="1 2">
    <name type="scientific">Actinoplanes campanulatus</name>
    <dbReference type="NCBI Taxonomy" id="113559"/>
    <lineage>
        <taxon>Bacteria</taxon>
        <taxon>Bacillati</taxon>
        <taxon>Actinomycetota</taxon>
        <taxon>Actinomycetes</taxon>
        <taxon>Micromonosporales</taxon>
        <taxon>Micromonosporaceae</taxon>
        <taxon>Actinoplanes</taxon>
    </lineage>
</organism>
<keyword evidence="2" id="KW-1185">Reference proteome</keyword>
<dbReference type="EMBL" id="JACHXF010000008">
    <property type="protein sequence ID" value="MBB3096446.1"/>
    <property type="molecule type" value="Genomic_DNA"/>
</dbReference>
<sequence>MVISYGSITRSEPDTLCRLRELAAAGSLATAASGDGAERTVLAGAAYELVWPIVFARVTRRFERKRGHAVCASGLTKLADECLDRFHDDVEAVVDDLLTHARRPIRHLEAWVTARLGAATVNAHRRRRGERGALQRPRLPGWLADGLGRDRWLMALAVDMLVWVGVSGTAGDQLWPVESWAQARGACTGDWQGSDPATVQREIESVLAAMRARPAWYRSFVERPIGAKRPPVVTMAVDPYGEPVLPLVPGDPDARVESELRHLAGDAVRVIVARLGRGEPAETVVVEVLHTIFGGAFTGTLDQMPHSMADPLGGIVGGLTDRSRVDRIVTEILAIVDEGDDGGALSM</sequence>
<comment type="caution">
    <text evidence="1">The sequence shown here is derived from an EMBL/GenBank/DDBJ whole genome shotgun (WGS) entry which is preliminary data.</text>
</comment>
<reference evidence="1 2" key="1">
    <citation type="submission" date="2020-08" db="EMBL/GenBank/DDBJ databases">
        <title>Genomic Encyclopedia of Type Strains, Phase III (KMG-III): the genomes of soil and plant-associated and newly described type strains.</title>
        <authorList>
            <person name="Whitman W."/>
        </authorList>
    </citation>
    <scope>NUCLEOTIDE SEQUENCE [LARGE SCALE GENOMIC DNA]</scope>
    <source>
        <strain evidence="1 2">CECT 3287</strain>
    </source>
</reference>
<evidence type="ECO:0000313" key="2">
    <source>
        <dbReference type="Proteomes" id="UP000590749"/>
    </source>
</evidence>
<evidence type="ECO:0000313" key="1">
    <source>
        <dbReference type="EMBL" id="MBB3096446.1"/>
    </source>
</evidence>
<dbReference type="Proteomes" id="UP000590749">
    <property type="component" value="Unassembled WGS sequence"/>
</dbReference>
<protein>
    <submittedName>
        <fullName evidence="1">Uncharacterized protein</fullName>
    </submittedName>
</protein>
<dbReference type="AlphaFoldDB" id="A0A7W5FFG2"/>
<dbReference type="RefSeq" id="WP_203833903.1">
    <property type="nucleotide sequence ID" value="NZ_BMPW01000007.1"/>
</dbReference>
<name>A0A7W5FFG2_9ACTN</name>